<dbReference type="eggNOG" id="KOG0027">
    <property type="taxonomic scope" value="Eukaryota"/>
</dbReference>
<dbReference type="FunFam" id="1.10.238.10:FF:000003">
    <property type="entry name" value="Calmodulin A"/>
    <property type="match status" value="2"/>
</dbReference>
<dbReference type="InterPro" id="IPR050145">
    <property type="entry name" value="Centrin_CML-like"/>
</dbReference>
<evidence type="ECO:0000256" key="1">
    <source>
        <dbReference type="ARBA" id="ARBA00022737"/>
    </source>
</evidence>
<feature type="non-terminal residue" evidence="4">
    <location>
        <position position="1"/>
    </location>
</feature>
<dbReference type="OMA" id="MARIQSM"/>
<keyword evidence="5" id="KW-1185">Reference proteome</keyword>
<dbReference type="GeneID" id="9689126"/>
<gene>
    <name evidence="4" type="ORF">MICPUCDRAFT_8872</name>
</gene>
<dbReference type="InterPro" id="IPR002048">
    <property type="entry name" value="EF_hand_dom"/>
</dbReference>
<keyword evidence="2" id="KW-0106">Calcium</keyword>
<dbReference type="Pfam" id="PF13499">
    <property type="entry name" value="EF-hand_7"/>
    <property type="match status" value="2"/>
</dbReference>
<dbReference type="GO" id="GO:0005509">
    <property type="term" value="F:calcium ion binding"/>
    <property type="evidence" value="ECO:0007669"/>
    <property type="project" value="InterPro"/>
</dbReference>
<dbReference type="STRING" id="564608.C1N772"/>
<sequence length="151" mass="17281">LRDIFAQFDRDQSGNITHDELKHVVKNLDGTGFISPSELRYLRENIDDIIADIDKDGDGEINYGEFVDMMIHLKEQFKQQDMRELFRTFDKDNSGSITAAELRKAVSQLDGIGLMSVMEQREMMENLDAMINEADTDGDGTVDYEEFVAMM</sequence>
<accession>C1N772</accession>
<keyword evidence="1" id="KW-0677">Repeat</keyword>
<dbReference type="KEGG" id="mpp:MICPUCDRAFT_8872"/>
<protein>
    <submittedName>
        <fullName evidence="4">Predicted protein</fullName>
    </submittedName>
</protein>
<feature type="domain" description="EF-hand" evidence="3">
    <location>
        <begin position="1"/>
        <end position="31"/>
    </location>
</feature>
<dbReference type="PROSITE" id="PS50222">
    <property type="entry name" value="EF_HAND_2"/>
    <property type="match status" value="4"/>
</dbReference>
<feature type="domain" description="EF-hand" evidence="3">
    <location>
        <begin position="41"/>
        <end position="76"/>
    </location>
</feature>
<dbReference type="InterPro" id="IPR011992">
    <property type="entry name" value="EF-hand-dom_pair"/>
</dbReference>
<evidence type="ECO:0000313" key="5">
    <source>
        <dbReference type="Proteomes" id="UP000001876"/>
    </source>
</evidence>
<dbReference type="PROSITE" id="PS00018">
    <property type="entry name" value="EF_HAND_1"/>
    <property type="match status" value="4"/>
</dbReference>
<dbReference type="AlphaFoldDB" id="C1N772"/>
<dbReference type="PANTHER" id="PTHR23050">
    <property type="entry name" value="CALCIUM BINDING PROTEIN"/>
    <property type="match status" value="1"/>
</dbReference>
<feature type="domain" description="EF-hand" evidence="3">
    <location>
        <begin position="77"/>
        <end position="112"/>
    </location>
</feature>
<evidence type="ECO:0000259" key="3">
    <source>
        <dbReference type="PROSITE" id="PS50222"/>
    </source>
</evidence>
<dbReference type="InterPro" id="IPR018247">
    <property type="entry name" value="EF_Hand_1_Ca_BS"/>
</dbReference>
<name>C1N772_MICPC</name>
<feature type="non-terminal residue" evidence="4">
    <location>
        <position position="151"/>
    </location>
</feature>
<reference evidence="4 5" key="1">
    <citation type="journal article" date="2009" name="Science">
        <title>Green evolution and dynamic adaptations revealed by genomes of the marine picoeukaryotes Micromonas.</title>
        <authorList>
            <person name="Worden A.Z."/>
            <person name="Lee J.H."/>
            <person name="Mock T."/>
            <person name="Rouze P."/>
            <person name="Simmons M.P."/>
            <person name="Aerts A.L."/>
            <person name="Allen A.E."/>
            <person name="Cuvelier M.L."/>
            <person name="Derelle E."/>
            <person name="Everett M.V."/>
            <person name="Foulon E."/>
            <person name="Grimwood J."/>
            <person name="Gundlach H."/>
            <person name="Henrissat B."/>
            <person name="Napoli C."/>
            <person name="McDonald S.M."/>
            <person name="Parker M.S."/>
            <person name="Rombauts S."/>
            <person name="Salamov A."/>
            <person name="Von Dassow P."/>
            <person name="Badger J.H."/>
            <person name="Coutinho P.M."/>
            <person name="Demir E."/>
            <person name="Dubchak I."/>
            <person name="Gentemann C."/>
            <person name="Eikrem W."/>
            <person name="Gready J.E."/>
            <person name="John U."/>
            <person name="Lanier W."/>
            <person name="Lindquist E.A."/>
            <person name="Lucas S."/>
            <person name="Mayer K.F."/>
            <person name="Moreau H."/>
            <person name="Not F."/>
            <person name="Otillar R."/>
            <person name="Panaud O."/>
            <person name="Pangilinan J."/>
            <person name="Paulsen I."/>
            <person name="Piegu B."/>
            <person name="Poliakov A."/>
            <person name="Robbens S."/>
            <person name="Schmutz J."/>
            <person name="Toulza E."/>
            <person name="Wyss T."/>
            <person name="Zelensky A."/>
            <person name="Zhou K."/>
            <person name="Armbrust E.V."/>
            <person name="Bhattacharya D."/>
            <person name="Goodenough U.W."/>
            <person name="Van de Peer Y."/>
            <person name="Grigoriev I.V."/>
        </authorList>
    </citation>
    <scope>NUCLEOTIDE SEQUENCE [LARGE SCALE GENOMIC DNA]</scope>
    <source>
        <strain evidence="4 5">CCMP1545</strain>
    </source>
</reference>
<evidence type="ECO:0000313" key="4">
    <source>
        <dbReference type="EMBL" id="EEH52058.1"/>
    </source>
</evidence>
<evidence type="ECO:0000256" key="2">
    <source>
        <dbReference type="ARBA" id="ARBA00022837"/>
    </source>
</evidence>
<proteinExistence type="predicted"/>
<dbReference type="SUPFAM" id="SSF47473">
    <property type="entry name" value="EF-hand"/>
    <property type="match status" value="1"/>
</dbReference>
<organism evidence="5">
    <name type="scientific">Micromonas pusilla (strain CCMP1545)</name>
    <name type="common">Picoplanktonic green alga</name>
    <dbReference type="NCBI Taxonomy" id="564608"/>
    <lineage>
        <taxon>Eukaryota</taxon>
        <taxon>Viridiplantae</taxon>
        <taxon>Chlorophyta</taxon>
        <taxon>Mamiellophyceae</taxon>
        <taxon>Mamiellales</taxon>
        <taxon>Mamiellaceae</taxon>
        <taxon>Micromonas</taxon>
    </lineage>
</organism>
<feature type="domain" description="EF-hand" evidence="3">
    <location>
        <begin position="122"/>
        <end position="151"/>
    </location>
</feature>
<dbReference type="RefSeq" id="XP_003063685.1">
    <property type="nucleotide sequence ID" value="XM_003063639.1"/>
</dbReference>
<dbReference type="EMBL" id="GG663749">
    <property type="protein sequence ID" value="EEH52058.1"/>
    <property type="molecule type" value="Genomic_DNA"/>
</dbReference>
<dbReference type="OrthoDB" id="26525at2759"/>
<dbReference type="Gene3D" id="1.10.238.10">
    <property type="entry name" value="EF-hand"/>
    <property type="match status" value="2"/>
</dbReference>
<dbReference type="SMART" id="SM00054">
    <property type="entry name" value="EFh"/>
    <property type="match status" value="4"/>
</dbReference>
<dbReference type="Proteomes" id="UP000001876">
    <property type="component" value="Unassembled WGS sequence"/>
</dbReference>
<dbReference type="CDD" id="cd00051">
    <property type="entry name" value="EFh"/>
    <property type="match status" value="1"/>
</dbReference>